<dbReference type="GO" id="GO:0016787">
    <property type="term" value="F:hydrolase activity"/>
    <property type="evidence" value="ECO:0007669"/>
    <property type="project" value="InterPro"/>
</dbReference>
<gene>
    <name evidence="2" type="ORF">BD935_01145</name>
</gene>
<reference evidence="2 3" key="1">
    <citation type="submission" date="2016-08" db="EMBL/GenBank/DDBJ databases">
        <title>New Insights into Marine Group III Euryarchaeota, from dark to light.</title>
        <authorList>
            <person name="Haro-Moreno J.M."/>
            <person name="Rodriguez-Valera F."/>
            <person name="Lopez-Garcia P."/>
            <person name="Moreira D."/>
            <person name="Martin-Cuadrado A.B."/>
        </authorList>
    </citation>
    <scope>NUCLEOTIDE SEQUENCE [LARGE SCALE GENOMIC DNA]</scope>
    <source>
        <strain evidence="2">CG-Epi1</strain>
    </source>
</reference>
<comment type="caution">
    <text evidence="2">The sequence shown here is derived from an EMBL/GenBank/DDBJ whole genome shotgun (WGS) entry which is preliminary data.</text>
</comment>
<dbReference type="CDD" id="cd07391">
    <property type="entry name" value="MPP_PF1019"/>
    <property type="match status" value="1"/>
</dbReference>
<dbReference type="EMBL" id="MIZA01000019">
    <property type="protein sequence ID" value="OIR18994.1"/>
    <property type="molecule type" value="Genomic_DNA"/>
</dbReference>
<organism evidence="2 3">
    <name type="scientific">Marine Group III euryarchaeote CG-Epi1</name>
    <dbReference type="NCBI Taxonomy" id="1888995"/>
    <lineage>
        <taxon>Archaea</taxon>
        <taxon>Methanobacteriati</taxon>
        <taxon>Thermoplasmatota</taxon>
        <taxon>Thermoplasmata</taxon>
        <taxon>Candidatus Thermoprofundales</taxon>
    </lineage>
</organism>
<dbReference type="PIRSF" id="PIRSF000887">
    <property type="entry name" value="Pesterase_MJ0037"/>
    <property type="match status" value="1"/>
</dbReference>
<protein>
    <recommendedName>
        <fullName evidence="1">Calcineurin-like phosphoesterase domain-containing protein</fullName>
    </recommendedName>
</protein>
<dbReference type="InterPro" id="IPR029052">
    <property type="entry name" value="Metallo-depent_PP-like"/>
</dbReference>
<dbReference type="Proteomes" id="UP000183080">
    <property type="component" value="Unassembled WGS sequence"/>
</dbReference>
<dbReference type="PANTHER" id="PTHR39323">
    <property type="entry name" value="BLR1149 PROTEIN"/>
    <property type="match status" value="1"/>
</dbReference>
<proteinExistence type="predicted"/>
<feature type="domain" description="Calcineurin-like phosphoesterase" evidence="1">
    <location>
        <begin position="19"/>
        <end position="114"/>
    </location>
</feature>
<dbReference type="Gene3D" id="3.60.21.10">
    <property type="match status" value="1"/>
</dbReference>
<dbReference type="STRING" id="1888995.BD935_01145"/>
<dbReference type="SUPFAM" id="SSF56300">
    <property type="entry name" value="Metallo-dependent phosphatases"/>
    <property type="match status" value="1"/>
</dbReference>
<dbReference type="AlphaFoldDB" id="A0A1J5TDH5"/>
<dbReference type="InterPro" id="IPR024173">
    <property type="entry name" value="Pesterase_MJ0037-like"/>
</dbReference>
<evidence type="ECO:0000313" key="2">
    <source>
        <dbReference type="EMBL" id="OIR18994.1"/>
    </source>
</evidence>
<name>A0A1J5TDH5_9ARCH</name>
<evidence type="ECO:0000259" key="1">
    <source>
        <dbReference type="Pfam" id="PF00149"/>
    </source>
</evidence>
<dbReference type="InterPro" id="IPR004843">
    <property type="entry name" value="Calcineurin-like_PHP"/>
</dbReference>
<dbReference type="Pfam" id="PF00149">
    <property type="entry name" value="Metallophos"/>
    <property type="match status" value="1"/>
</dbReference>
<dbReference type="PANTHER" id="PTHR39323:SF1">
    <property type="entry name" value="BLR1149 PROTEIN"/>
    <property type="match status" value="1"/>
</dbReference>
<evidence type="ECO:0000313" key="3">
    <source>
        <dbReference type="Proteomes" id="UP000183080"/>
    </source>
</evidence>
<accession>A0A1J5TDH5</accession>
<sequence>MKIVPVHGHAALNLVDESLLILSDLHYGVEAEMLRSGVWVPNRSTSRTEKVLKLLKDTKSNRLLLLGDVKHQVPHNSQQQRKDLDQFFMAVMRIADVEIVPGNHDGGLDSIAPPEVIYHDSSGCTIGDIGFAHGHAWPSQEVMNSRLLIVGHEHPAFSFRDRVDKLHSESCWLRAPMLEHERYEKVPEQLIVMPAFGELAGRTMNREPLKGLGPILRNGMADLSKARVETLEGLDFGELGNLIDLRL</sequence>